<keyword evidence="13" id="KW-0732">Signal</keyword>
<dbReference type="GO" id="GO:0016020">
    <property type="term" value="C:membrane"/>
    <property type="evidence" value="ECO:0007669"/>
    <property type="project" value="UniProtKB-SubCell"/>
</dbReference>
<dbReference type="PRINTS" id="PR00385">
    <property type="entry name" value="P450"/>
</dbReference>
<reference evidence="14 15" key="1">
    <citation type="journal article" date="2020" name="Nat. Food">
        <title>A phased Vanilla planifolia genome enables genetic improvement of flavour and production.</title>
        <authorList>
            <person name="Hasing T."/>
            <person name="Tang H."/>
            <person name="Brym M."/>
            <person name="Khazi F."/>
            <person name="Huang T."/>
            <person name="Chambers A.H."/>
        </authorList>
    </citation>
    <scope>NUCLEOTIDE SEQUENCE [LARGE SCALE GENOMIC DNA]</scope>
    <source>
        <tissue evidence="14">Leaf</tissue>
    </source>
</reference>
<evidence type="ECO:0000256" key="3">
    <source>
        <dbReference type="ARBA" id="ARBA00022692"/>
    </source>
</evidence>
<comment type="subcellular location">
    <subcellularLocation>
        <location evidence="1">Membrane</location>
        <topology evidence="1">Single-pass membrane protein</topology>
    </subcellularLocation>
</comment>
<comment type="similarity">
    <text evidence="2">Belongs to the cytochrome P450 family.</text>
</comment>
<evidence type="ECO:0000256" key="2">
    <source>
        <dbReference type="ARBA" id="ARBA00010617"/>
    </source>
</evidence>
<dbReference type="Proteomes" id="UP000639772">
    <property type="component" value="Chromosome 10"/>
</dbReference>
<dbReference type="Gene3D" id="1.10.630.10">
    <property type="entry name" value="Cytochrome P450"/>
    <property type="match status" value="1"/>
</dbReference>
<dbReference type="OrthoDB" id="1470350at2759"/>
<evidence type="ECO:0000256" key="4">
    <source>
        <dbReference type="ARBA" id="ARBA00022723"/>
    </source>
</evidence>
<feature type="binding site" description="axial binding residue" evidence="12">
    <location>
        <position position="433"/>
    </location>
    <ligand>
        <name>heme</name>
        <dbReference type="ChEBI" id="CHEBI:30413"/>
    </ligand>
    <ligandPart>
        <name>Fe</name>
        <dbReference type="ChEBI" id="CHEBI:18248"/>
    </ligandPart>
</feature>
<evidence type="ECO:0000256" key="12">
    <source>
        <dbReference type="PIRSR" id="PIRSR602401-1"/>
    </source>
</evidence>
<proteinExistence type="inferred from homology"/>
<evidence type="ECO:0000256" key="7">
    <source>
        <dbReference type="ARBA" id="ARBA00023004"/>
    </source>
</evidence>
<comment type="catalytic activity">
    <reaction evidence="11">
        <text>4'-O-methylnorbelladine + reduced [NADPH--hemoprotein reductase] + O2 = (10bR,4aS)-noroxomaritidine + oxidized [NADPH--hemoprotein reductase] + 2 H2O + H(+)</text>
        <dbReference type="Rhea" id="RHEA:51260"/>
        <dbReference type="Rhea" id="RHEA-COMP:11964"/>
        <dbReference type="Rhea" id="RHEA-COMP:11965"/>
        <dbReference type="ChEBI" id="CHEBI:15377"/>
        <dbReference type="ChEBI" id="CHEBI:15378"/>
        <dbReference type="ChEBI" id="CHEBI:15379"/>
        <dbReference type="ChEBI" id="CHEBI:57618"/>
        <dbReference type="ChEBI" id="CHEBI:58210"/>
        <dbReference type="ChEBI" id="CHEBI:133993"/>
        <dbReference type="ChEBI" id="CHEBI:133995"/>
        <dbReference type="EC" id="1.14.19.50"/>
    </reaction>
</comment>
<dbReference type="InterPro" id="IPR001128">
    <property type="entry name" value="Cyt_P450"/>
</dbReference>
<evidence type="ECO:0000256" key="11">
    <source>
        <dbReference type="ARBA" id="ARBA00049170"/>
    </source>
</evidence>
<evidence type="ECO:0000256" key="10">
    <source>
        <dbReference type="ARBA" id="ARBA00048529"/>
    </source>
</evidence>
<keyword evidence="5" id="KW-1133">Transmembrane helix</keyword>
<evidence type="ECO:0000256" key="1">
    <source>
        <dbReference type="ARBA" id="ARBA00004167"/>
    </source>
</evidence>
<evidence type="ECO:0000256" key="13">
    <source>
        <dbReference type="SAM" id="SignalP"/>
    </source>
</evidence>
<dbReference type="InterPro" id="IPR036396">
    <property type="entry name" value="Cyt_P450_sf"/>
</dbReference>
<protein>
    <recommendedName>
        <fullName evidence="9">noroxomaritidine synthase</fullName>
        <ecNumber evidence="9">1.14.19.50</ecNumber>
    </recommendedName>
</protein>
<gene>
    <name evidence="14" type="ORF">HPP92_019409</name>
</gene>
<keyword evidence="3" id="KW-0812">Transmembrane</keyword>
<evidence type="ECO:0000256" key="5">
    <source>
        <dbReference type="ARBA" id="ARBA00022989"/>
    </source>
</evidence>
<feature type="signal peptide" evidence="13">
    <location>
        <begin position="1"/>
        <end position="23"/>
    </location>
</feature>
<dbReference type="Pfam" id="PF00067">
    <property type="entry name" value="p450"/>
    <property type="match status" value="1"/>
</dbReference>
<dbReference type="EC" id="1.14.19.50" evidence="9"/>
<keyword evidence="6" id="KW-0560">Oxidoreductase</keyword>
<comment type="cofactor">
    <cofactor evidence="12">
        <name>heme</name>
        <dbReference type="ChEBI" id="CHEBI:30413"/>
    </cofactor>
</comment>
<dbReference type="GO" id="GO:0016705">
    <property type="term" value="F:oxidoreductase activity, acting on paired donors, with incorporation or reduction of molecular oxygen"/>
    <property type="evidence" value="ECO:0007669"/>
    <property type="project" value="InterPro"/>
</dbReference>
<dbReference type="GO" id="GO:0004497">
    <property type="term" value="F:monooxygenase activity"/>
    <property type="evidence" value="ECO:0007669"/>
    <property type="project" value="InterPro"/>
</dbReference>
<dbReference type="EMBL" id="JADCNM010000010">
    <property type="protein sequence ID" value="KAG0465245.1"/>
    <property type="molecule type" value="Genomic_DNA"/>
</dbReference>
<dbReference type="PANTHER" id="PTHR24296">
    <property type="entry name" value="CYTOCHROME P450"/>
    <property type="match status" value="1"/>
</dbReference>
<accession>A0A835Q2T9</accession>
<dbReference type="SUPFAM" id="SSF48264">
    <property type="entry name" value="Cytochrome P450"/>
    <property type="match status" value="1"/>
</dbReference>
<keyword evidence="8" id="KW-0472">Membrane</keyword>
<evidence type="ECO:0000256" key="9">
    <source>
        <dbReference type="ARBA" id="ARBA00039071"/>
    </source>
</evidence>
<keyword evidence="7 12" id="KW-0408">Iron</keyword>
<dbReference type="PRINTS" id="PR00463">
    <property type="entry name" value="EP450I"/>
</dbReference>
<evidence type="ECO:0000313" key="15">
    <source>
        <dbReference type="Proteomes" id="UP000639772"/>
    </source>
</evidence>
<sequence>MEVSSCGLLLVLLVLPIAYLVLRKLPKDRTKGPPAKARQFTIKGRHFLEWSTDRLLASPGATLVLPSGDVLTANAEVVEHVLKTNFTNYPKGQAANSSLADLLGDGIFNTDGPGWHLQRKLTSLGFHSRSLRSYLTDVFHPAISDRLLPLLSRAVASRRTVDLQSILECFAFDGICRVAFGFDSSLLSPDSFDQDEIVGDSAGFSRAFESAMALILNRHRPHLWRLFRLLGVCGEARLKEEIAIIESFATKVVEDAKKSRPNCLLLPFLDAEGLDEKQLRDVVINFLLAGRDTNSSALTWFFYLISSRPAVREKIRKEISSIRSNRADDKVFGVEELKEMEYLHAAITEAMRLYPPVPLNFRSSAERDELPVGTTVKKGCSVISNLYAMGRMPAMWGEDCLVYRPERWFDSTGEFQTENPCRYPIFYGGPRTCLGKEMAYMQMKALVAAVIEKFEFEVVGEEERGVEVVPVLRMKGGFPVKVRETSVLVDK</sequence>
<feature type="chain" id="PRO_5032331050" description="noroxomaritidine synthase" evidence="13">
    <location>
        <begin position="24"/>
        <end position="491"/>
    </location>
</feature>
<dbReference type="GO" id="GO:0020037">
    <property type="term" value="F:heme binding"/>
    <property type="evidence" value="ECO:0007669"/>
    <property type="project" value="InterPro"/>
</dbReference>
<comment type="caution">
    <text evidence="14">The sequence shown here is derived from an EMBL/GenBank/DDBJ whole genome shotgun (WGS) entry which is preliminary data.</text>
</comment>
<organism evidence="14 15">
    <name type="scientific">Vanilla planifolia</name>
    <name type="common">Vanilla</name>
    <dbReference type="NCBI Taxonomy" id="51239"/>
    <lineage>
        <taxon>Eukaryota</taxon>
        <taxon>Viridiplantae</taxon>
        <taxon>Streptophyta</taxon>
        <taxon>Embryophyta</taxon>
        <taxon>Tracheophyta</taxon>
        <taxon>Spermatophyta</taxon>
        <taxon>Magnoliopsida</taxon>
        <taxon>Liliopsida</taxon>
        <taxon>Asparagales</taxon>
        <taxon>Orchidaceae</taxon>
        <taxon>Vanilloideae</taxon>
        <taxon>Vanilleae</taxon>
        <taxon>Vanilla</taxon>
    </lineage>
</organism>
<comment type="catalytic activity">
    <reaction evidence="10">
        <text>4'-O-methylnorbelladine + reduced [NADPH--hemoprotein reductase] + O2 = (10bS,4aR)-noroxomaritidine + oxidized [NADPH--hemoprotein reductase] + 2 H2O + H(+)</text>
        <dbReference type="Rhea" id="RHEA:51264"/>
        <dbReference type="Rhea" id="RHEA-COMP:11964"/>
        <dbReference type="Rhea" id="RHEA-COMP:11965"/>
        <dbReference type="ChEBI" id="CHEBI:15377"/>
        <dbReference type="ChEBI" id="CHEBI:15378"/>
        <dbReference type="ChEBI" id="CHEBI:15379"/>
        <dbReference type="ChEBI" id="CHEBI:57618"/>
        <dbReference type="ChEBI" id="CHEBI:58210"/>
        <dbReference type="ChEBI" id="CHEBI:133993"/>
        <dbReference type="ChEBI" id="CHEBI:133996"/>
        <dbReference type="EC" id="1.14.19.50"/>
    </reaction>
</comment>
<dbReference type="AlphaFoldDB" id="A0A835Q2T9"/>
<evidence type="ECO:0000313" key="14">
    <source>
        <dbReference type="EMBL" id="KAG0465245.1"/>
    </source>
</evidence>
<evidence type="ECO:0000256" key="8">
    <source>
        <dbReference type="ARBA" id="ARBA00023136"/>
    </source>
</evidence>
<keyword evidence="12" id="KW-0349">Heme</keyword>
<dbReference type="InterPro" id="IPR002401">
    <property type="entry name" value="Cyt_P450_E_grp-I"/>
</dbReference>
<dbReference type="GO" id="GO:0005506">
    <property type="term" value="F:iron ion binding"/>
    <property type="evidence" value="ECO:0007669"/>
    <property type="project" value="InterPro"/>
</dbReference>
<name>A0A835Q2T9_VANPL</name>
<evidence type="ECO:0000256" key="6">
    <source>
        <dbReference type="ARBA" id="ARBA00023002"/>
    </source>
</evidence>
<keyword evidence="4 12" id="KW-0479">Metal-binding</keyword>